<evidence type="ECO:0000259" key="2">
    <source>
        <dbReference type="SMART" id="SM00644"/>
    </source>
</evidence>
<sequence length="164" mass="18957">MKKYIKKAMLKFDGDLEILKNPSYIVIHHTGEIGWDVYKTHEYHKSLGWKGIGYNYFIEEDGRIIEGRGMHVGAHTKGLNNISIGICMSGNFDLNYPSEEQRKSLYRLCKIFMNKYSIPIDKVIGHREVEGVNKSCPGYNFDMNKFRESLSSTFHKMIKALITV</sequence>
<dbReference type="STRING" id="137838.GCA_001458595_01775"/>
<gene>
    <name evidence="4" type="ORF">CNEO2_730015</name>
    <name evidence="5" type="ORF">CQ394_01635</name>
</gene>
<dbReference type="SMART" id="SM00701">
    <property type="entry name" value="PGRP"/>
    <property type="match status" value="1"/>
</dbReference>
<dbReference type="Proteomes" id="UP001189143">
    <property type="component" value="Unassembled WGS sequence"/>
</dbReference>
<evidence type="ECO:0000313" key="4">
    <source>
        <dbReference type="EMBL" id="CAI3679154.1"/>
    </source>
</evidence>
<dbReference type="Pfam" id="PF01510">
    <property type="entry name" value="Amidase_2"/>
    <property type="match status" value="1"/>
</dbReference>
<evidence type="ECO:0000259" key="3">
    <source>
        <dbReference type="SMART" id="SM00701"/>
    </source>
</evidence>
<comment type="caution">
    <text evidence="5">The sequence shown here is derived from an EMBL/GenBank/DDBJ whole genome shotgun (WGS) entry which is preliminary data.</text>
</comment>
<dbReference type="SMART" id="SM00644">
    <property type="entry name" value="Ami_2"/>
    <property type="match status" value="1"/>
</dbReference>
<dbReference type="Gene3D" id="3.40.80.10">
    <property type="entry name" value="Peptidoglycan recognition protein-like"/>
    <property type="match status" value="1"/>
</dbReference>
<dbReference type="InterPro" id="IPR015510">
    <property type="entry name" value="PGRP"/>
</dbReference>
<dbReference type="AlphaFoldDB" id="A0A2A7MF27"/>
<dbReference type="PANTHER" id="PTHR11022:SF41">
    <property type="entry name" value="PEPTIDOGLYCAN-RECOGNITION PROTEIN LC-RELATED"/>
    <property type="match status" value="1"/>
</dbReference>
<comment type="similarity">
    <text evidence="1">Belongs to the N-acetylmuramoyl-L-alanine amidase 2 family.</text>
</comment>
<evidence type="ECO:0000313" key="6">
    <source>
        <dbReference type="Proteomes" id="UP000220840"/>
    </source>
</evidence>
<dbReference type="SUPFAM" id="SSF55846">
    <property type="entry name" value="N-acetylmuramoyl-L-alanine amidase-like"/>
    <property type="match status" value="1"/>
</dbReference>
<reference evidence="5 6" key="1">
    <citation type="submission" date="2017-10" db="EMBL/GenBank/DDBJ databases">
        <title>Effective Description of Clostridium neonatale sp. nov. linked to necrotizing enterocolitis in neonates and a clarification of species assignable to the genus Clostridium (Prazmowski 1880) emend. Lawson and Rainey 2016.</title>
        <authorList>
            <person name="Bernard K."/>
            <person name="Burdz T."/>
            <person name="Wiebe D."/>
            <person name="Balcewich B."/>
            <person name="Alfa M."/>
            <person name="Bernier A.-M."/>
        </authorList>
    </citation>
    <scope>NUCLEOTIDE SEQUENCE [LARGE SCALE GENOMIC DNA]</scope>
    <source>
        <strain evidence="5 6">LCDC99A005</strain>
    </source>
</reference>
<keyword evidence="6" id="KW-1185">Reference proteome</keyword>
<dbReference type="GeneID" id="68876791"/>
<dbReference type="EMBL" id="CAMTCP010000274">
    <property type="protein sequence ID" value="CAI3679154.1"/>
    <property type="molecule type" value="Genomic_DNA"/>
</dbReference>
<dbReference type="GO" id="GO:0009253">
    <property type="term" value="P:peptidoglycan catabolic process"/>
    <property type="evidence" value="ECO:0007669"/>
    <property type="project" value="InterPro"/>
</dbReference>
<feature type="domain" description="Peptidoglycan recognition protein family" evidence="3">
    <location>
        <begin position="11"/>
        <end position="130"/>
    </location>
</feature>
<organism evidence="5 6">
    <name type="scientific">Clostridium neonatale</name>
    <dbReference type="NCBI Taxonomy" id="137838"/>
    <lineage>
        <taxon>Bacteria</taxon>
        <taxon>Bacillati</taxon>
        <taxon>Bacillota</taxon>
        <taxon>Clostridia</taxon>
        <taxon>Eubacteriales</taxon>
        <taxon>Clostridiaceae</taxon>
        <taxon>Clostridium</taxon>
    </lineage>
</organism>
<dbReference type="OrthoDB" id="9811296at2"/>
<dbReference type="Proteomes" id="UP000220840">
    <property type="component" value="Unassembled WGS sequence"/>
</dbReference>
<evidence type="ECO:0000256" key="1">
    <source>
        <dbReference type="ARBA" id="ARBA00007553"/>
    </source>
</evidence>
<dbReference type="InterPro" id="IPR006619">
    <property type="entry name" value="PGRP_domain_met/bac"/>
</dbReference>
<name>A0A2A7MF27_9CLOT</name>
<dbReference type="InterPro" id="IPR002502">
    <property type="entry name" value="Amidase_domain"/>
</dbReference>
<dbReference type="RefSeq" id="WP_058294624.1">
    <property type="nucleotide sequence ID" value="NZ_CAKJVD010000006.1"/>
</dbReference>
<proteinExistence type="inferred from homology"/>
<dbReference type="GO" id="GO:0008745">
    <property type="term" value="F:N-acetylmuramoyl-L-alanine amidase activity"/>
    <property type="evidence" value="ECO:0007669"/>
    <property type="project" value="InterPro"/>
</dbReference>
<reference evidence="4" key="2">
    <citation type="submission" date="2022-10" db="EMBL/GenBank/DDBJ databases">
        <authorList>
            <person name="Aires J."/>
            <person name="Mesa V."/>
        </authorList>
    </citation>
    <scope>NUCLEOTIDE SEQUENCE</scope>
    <source>
        <strain evidence="4">Clostridium neonatale JD116</strain>
    </source>
</reference>
<dbReference type="InterPro" id="IPR036505">
    <property type="entry name" value="Amidase/PGRP_sf"/>
</dbReference>
<accession>A0A2A7MF27</accession>
<dbReference type="CDD" id="cd06583">
    <property type="entry name" value="PGRP"/>
    <property type="match status" value="1"/>
</dbReference>
<feature type="domain" description="N-acetylmuramoyl-L-alanine amidase" evidence="2">
    <location>
        <begin position="11"/>
        <end position="138"/>
    </location>
</feature>
<evidence type="ECO:0000313" key="5">
    <source>
        <dbReference type="EMBL" id="PEG30452.1"/>
    </source>
</evidence>
<dbReference type="EMBL" id="PDCJ01000001">
    <property type="protein sequence ID" value="PEG30452.1"/>
    <property type="molecule type" value="Genomic_DNA"/>
</dbReference>
<dbReference type="GO" id="GO:0008270">
    <property type="term" value="F:zinc ion binding"/>
    <property type="evidence" value="ECO:0007669"/>
    <property type="project" value="InterPro"/>
</dbReference>
<protein>
    <submittedName>
        <fullName evidence="5">N-acetylmuramoyl-L-alanine amidase</fullName>
    </submittedName>
</protein>
<dbReference type="PANTHER" id="PTHR11022">
    <property type="entry name" value="PEPTIDOGLYCAN RECOGNITION PROTEIN"/>
    <property type="match status" value="1"/>
</dbReference>